<evidence type="ECO:0000256" key="1">
    <source>
        <dbReference type="ARBA" id="ARBA00022741"/>
    </source>
</evidence>
<dbReference type="PANTHER" id="PTHR42794">
    <property type="entry name" value="HEMIN IMPORT ATP-BINDING PROTEIN HMUV"/>
    <property type="match status" value="1"/>
</dbReference>
<dbReference type="GO" id="GO:0005524">
    <property type="term" value="F:ATP binding"/>
    <property type="evidence" value="ECO:0007669"/>
    <property type="project" value="UniProtKB-KW"/>
</dbReference>
<sequence>MSFLAVQALAAGYGGRQVLKGVSLEAEAGQLVGVLGANGSGKTTLLKAVCGILPHTGACALDGLGLEGLPPRQLARRCSYIPQRSGIAIDLSALEVVLMGFNPRLGLLERPTPAMRAEARAALARVGLAGREEENYLHLSEGQKQLCILARTLVSGGGLLLLDEPESALDLRYRSRMLGLLQSWVRQGRRAALVALHDPALALNGCDRLVILEEGRVRGVLDPASDPLEEMERQLAAVYGAVSLCRCRGRTGHSQLVLLKEPDEPAG</sequence>
<dbReference type="Proteomes" id="UP000824065">
    <property type="component" value="Unassembled WGS sequence"/>
</dbReference>
<feature type="domain" description="ABC transporter" evidence="3">
    <location>
        <begin position="4"/>
        <end position="239"/>
    </location>
</feature>
<evidence type="ECO:0000313" key="5">
    <source>
        <dbReference type="Proteomes" id="UP000824065"/>
    </source>
</evidence>
<dbReference type="SMART" id="SM00382">
    <property type="entry name" value="AAA"/>
    <property type="match status" value="1"/>
</dbReference>
<dbReference type="InterPro" id="IPR027417">
    <property type="entry name" value="P-loop_NTPase"/>
</dbReference>
<dbReference type="PANTHER" id="PTHR42794:SF2">
    <property type="entry name" value="ABC TRANSPORTER ATP-BINDING PROTEIN"/>
    <property type="match status" value="1"/>
</dbReference>
<reference evidence="4" key="2">
    <citation type="submission" date="2021-04" db="EMBL/GenBank/DDBJ databases">
        <authorList>
            <person name="Gilroy R."/>
        </authorList>
    </citation>
    <scope>NUCLEOTIDE SEQUENCE</scope>
    <source>
        <strain evidence="4">ChiBcec16-3735</strain>
    </source>
</reference>
<evidence type="ECO:0000259" key="3">
    <source>
        <dbReference type="PROSITE" id="PS50893"/>
    </source>
</evidence>
<evidence type="ECO:0000313" key="4">
    <source>
        <dbReference type="EMBL" id="HIZ58866.1"/>
    </source>
</evidence>
<keyword evidence="1" id="KW-0547">Nucleotide-binding</keyword>
<dbReference type="InterPro" id="IPR003593">
    <property type="entry name" value="AAA+_ATPase"/>
</dbReference>
<dbReference type="PROSITE" id="PS50893">
    <property type="entry name" value="ABC_TRANSPORTER_2"/>
    <property type="match status" value="1"/>
</dbReference>
<comment type="caution">
    <text evidence="4">The sequence shown here is derived from an EMBL/GenBank/DDBJ whole genome shotgun (WGS) entry which is preliminary data.</text>
</comment>
<reference evidence="4" key="1">
    <citation type="journal article" date="2021" name="PeerJ">
        <title>Extensive microbial diversity within the chicken gut microbiome revealed by metagenomics and culture.</title>
        <authorList>
            <person name="Gilroy R."/>
            <person name="Ravi A."/>
            <person name="Getino M."/>
            <person name="Pursley I."/>
            <person name="Horton D.L."/>
            <person name="Alikhan N.F."/>
            <person name="Baker D."/>
            <person name="Gharbi K."/>
            <person name="Hall N."/>
            <person name="Watson M."/>
            <person name="Adriaenssens E.M."/>
            <person name="Foster-Nyarko E."/>
            <person name="Jarju S."/>
            <person name="Secka A."/>
            <person name="Antonio M."/>
            <person name="Oren A."/>
            <person name="Chaudhuri R.R."/>
            <person name="La Ragione R."/>
            <person name="Hildebrand F."/>
            <person name="Pallen M.J."/>
        </authorList>
    </citation>
    <scope>NUCLEOTIDE SEQUENCE</scope>
    <source>
        <strain evidence="4">ChiBcec16-3735</strain>
    </source>
</reference>
<dbReference type="Gene3D" id="3.40.50.300">
    <property type="entry name" value="P-loop containing nucleotide triphosphate hydrolases"/>
    <property type="match status" value="1"/>
</dbReference>
<dbReference type="InterPro" id="IPR003439">
    <property type="entry name" value="ABC_transporter-like_ATP-bd"/>
</dbReference>
<evidence type="ECO:0000256" key="2">
    <source>
        <dbReference type="ARBA" id="ARBA00022840"/>
    </source>
</evidence>
<keyword evidence="2 4" id="KW-0067">ATP-binding</keyword>
<dbReference type="EMBL" id="DXBJ01000075">
    <property type="protein sequence ID" value="HIZ58866.1"/>
    <property type="molecule type" value="Genomic_DNA"/>
</dbReference>
<name>A0A9D2FHU5_9FIRM</name>
<protein>
    <submittedName>
        <fullName evidence="4">ABC transporter ATP-binding protein</fullName>
    </submittedName>
</protein>
<gene>
    <name evidence="4" type="ORF">H9725_09930</name>
</gene>
<proteinExistence type="predicted"/>
<dbReference type="Pfam" id="PF00005">
    <property type="entry name" value="ABC_tran"/>
    <property type="match status" value="1"/>
</dbReference>
<dbReference type="GO" id="GO:0016887">
    <property type="term" value="F:ATP hydrolysis activity"/>
    <property type="evidence" value="ECO:0007669"/>
    <property type="project" value="InterPro"/>
</dbReference>
<dbReference type="AlphaFoldDB" id="A0A9D2FHU5"/>
<accession>A0A9D2FHU5</accession>
<organism evidence="4 5">
    <name type="scientific">Candidatus Faecalibacterium gallistercoris</name>
    <dbReference type="NCBI Taxonomy" id="2838579"/>
    <lineage>
        <taxon>Bacteria</taxon>
        <taxon>Bacillati</taxon>
        <taxon>Bacillota</taxon>
        <taxon>Clostridia</taxon>
        <taxon>Eubacteriales</taxon>
        <taxon>Oscillospiraceae</taxon>
        <taxon>Faecalibacterium</taxon>
    </lineage>
</organism>
<dbReference type="SUPFAM" id="SSF52540">
    <property type="entry name" value="P-loop containing nucleoside triphosphate hydrolases"/>
    <property type="match status" value="1"/>
</dbReference>